<feature type="transmembrane region" description="Helical" evidence="2">
    <location>
        <begin position="827"/>
        <end position="849"/>
    </location>
</feature>
<feature type="transmembrane region" description="Helical" evidence="2">
    <location>
        <begin position="884"/>
        <end position="906"/>
    </location>
</feature>
<dbReference type="PIRSF" id="PIRSF035905">
    <property type="entry name" value="UCP035905_mp"/>
    <property type="match status" value="1"/>
</dbReference>
<reference evidence="4" key="1">
    <citation type="submission" date="2017-05" db="EMBL/GenBank/DDBJ databases">
        <authorList>
            <person name="Barney B.M."/>
        </authorList>
    </citation>
    <scope>NUCLEOTIDE SEQUENCE [LARGE SCALE GENOMIC DNA]</scope>
    <source>
        <strain evidence="4">PSBB022</strain>
    </source>
</reference>
<dbReference type="Pfam" id="PF10101">
    <property type="entry name" value="DUF2339"/>
    <property type="match status" value="1"/>
</dbReference>
<feature type="transmembrane region" description="Helical" evidence="2">
    <location>
        <begin position="269"/>
        <end position="286"/>
    </location>
</feature>
<feature type="transmembrane region" description="Helical" evidence="2">
    <location>
        <begin position="401"/>
        <end position="422"/>
    </location>
</feature>
<keyword evidence="2" id="KW-0812">Transmembrane</keyword>
<protein>
    <recommendedName>
        <fullName evidence="5">DUF2339 domain-containing protein</fullName>
    </recommendedName>
</protein>
<dbReference type="RefSeq" id="WP_094983412.1">
    <property type="nucleotide sequence ID" value="NZ_NHNI01000001.1"/>
</dbReference>
<keyword evidence="2" id="KW-0472">Membrane</keyword>
<feature type="transmembrane region" description="Helical" evidence="2">
    <location>
        <begin position="542"/>
        <end position="561"/>
    </location>
</feature>
<dbReference type="PANTHER" id="PTHR38434">
    <property type="entry name" value="BLL2549 PROTEIN"/>
    <property type="match status" value="1"/>
</dbReference>
<dbReference type="AlphaFoldDB" id="A0A266Q6L3"/>
<organism evidence="3 4">
    <name type="scientific">Cellvibrio mixtus</name>
    <dbReference type="NCBI Taxonomy" id="39650"/>
    <lineage>
        <taxon>Bacteria</taxon>
        <taxon>Pseudomonadati</taxon>
        <taxon>Pseudomonadota</taxon>
        <taxon>Gammaproteobacteria</taxon>
        <taxon>Cellvibrionales</taxon>
        <taxon>Cellvibrionaceae</taxon>
        <taxon>Cellvibrio</taxon>
    </lineage>
</organism>
<sequence length="919" mass="100439">MMLLIIFTLVGMGLGEAIFYDNGWLIGGALGFLITRIIQLGSQVTRLERNIKQLQTQPVSPPASIQDAAPAPSVSAPQELSLEERLKAQGIELPASVVSQERPKEPLQEPLQTAAAQPAAVHTQPSTQQYQRPPRQPNAVEKAAEKLQHYLKDFFTQGNAIVRIGMLVMFFGLSFLVKYAANQGMFPLELRMAIVAAIALVLIGIGWKTRTREGGYGLVLQGGGIGALYLTVFAAAKIYALMPASIALVFMLIIVALGVLLAVIQNAQVLALMATAGGFLAPILTSDGSSNHVGLFSFYLLLNLGILAIAWFKTWRLLNWVGFVFTFVITATWGVLKYEPHLYASTQPFLLAFFALYLSLSILFSLKQPPNLKGLVDGSLVFGLPIVGFGLQTALLKHTEYGLAISALTLAIIYIALARVLWARYQHTHRVLIESFIALGVTFATLTIPLALDAQWTSATWALEAAGLLWVGLRQQRLLPRCAGYLLYVAAVVSLLINGISAGALPIIRGDFIGLLILSFAAFSISFIAGRFTEVLRRGEKNLATIAQVIAWLWWLHAGYMELSAHLPGEQQFAALIVFFAASVAGVTGLSKVLSWPSLASLGFWLLPLTALWALRNFGEGLFIGYGVYPSQGFGVLALALFILVQYRFLWNRRELSSCGLLSVWHILTAWFLFVLVYWEASHWQGVMQWYGTSAAVLWFACLVVPLVALLNLTNKSIWPFAAYPADYKNLIPAPLLLLLLGWFFVACHYSGITNQLYLPILNPLDLAQAAVLAIVAYAIKRGFVNLHTAPAELRYGLLGGLGFVWINVVLLRAIHHYAQVDYVATVMWDSAIVQMSLSILWAICALVVMNISRRLQERKLWMLGAGLLALIVAKLFLKDLSGAGTLAGVVSFMAVGALMLLIGYLSPIPAKAKAIETE</sequence>
<feature type="transmembrane region" description="Helical" evidence="2">
    <location>
        <begin position="485"/>
        <end position="506"/>
    </location>
</feature>
<feature type="transmembrane region" description="Helical" evidence="2">
    <location>
        <begin position="246"/>
        <end position="264"/>
    </location>
</feature>
<feature type="transmembrane region" description="Helical" evidence="2">
    <location>
        <begin position="573"/>
        <end position="591"/>
    </location>
</feature>
<evidence type="ECO:0000313" key="4">
    <source>
        <dbReference type="Proteomes" id="UP000216101"/>
    </source>
</evidence>
<feature type="transmembrane region" description="Helical" evidence="2">
    <location>
        <begin position="861"/>
        <end position="878"/>
    </location>
</feature>
<dbReference type="InterPro" id="IPR014600">
    <property type="entry name" value="UCP035905_mem"/>
</dbReference>
<feature type="transmembrane region" description="Helical" evidence="2">
    <location>
        <begin position="186"/>
        <end position="206"/>
    </location>
</feature>
<feature type="transmembrane region" description="Helical" evidence="2">
    <location>
        <begin position="512"/>
        <end position="530"/>
    </location>
</feature>
<proteinExistence type="predicted"/>
<dbReference type="InterPro" id="IPR019286">
    <property type="entry name" value="DUF2339_TM"/>
</dbReference>
<feature type="region of interest" description="Disordered" evidence="1">
    <location>
        <begin position="55"/>
        <end position="76"/>
    </location>
</feature>
<dbReference type="PANTHER" id="PTHR38434:SF1">
    <property type="entry name" value="BLL2549 PROTEIN"/>
    <property type="match status" value="1"/>
</dbReference>
<feature type="transmembrane region" description="Helical" evidence="2">
    <location>
        <begin position="292"/>
        <end position="312"/>
    </location>
</feature>
<feature type="transmembrane region" description="Helical" evidence="2">
    <location>
        <begin position="598"/>
        <end position="615"/>
    </location>
</feature>
<feature type="transmembrane region" description="Helical" evidence="2">
    <location>
        <begin position="431"/>
        <end position="450"/>
    </location>
</feature>
<name>A0A266Q6L3_9GAMM</name>
<feature type="transmembrane region" description="Helical" evidence="2">
    <location>
        <begin position="659"/>
        <end position="679"/>
    </location>
</feature>
<feature type="transmembrane region" description="Helical" evidence="2">
    <location>
        <begin position="348"/>
        <end position="366"/>
    </location>
</feature>
<feature type="transmembrane region" description="Helical" evidence="2">
    <location>
        <begin position="160"/>
        <end position="180"/>
    </location>
</feature>
<feature type="transmembrane region" description="Helical" evidence="2">
    <location>
        <begin position="317"/>
        <end position="336"/>
    </location>
</feature>
<feature type="transmembrane region" description="Helical" evidence="2">
    <location>
        <begin position="765"/>
        <end position="784"/>
    </location>
</feature>
<evidence type="ECO:0008006" key="5">
    <source>
        <dbReference type="Google" id="ProtNLM"/>
    </source>
</evidence>
<feature type="region of interest" description="Disordered" evidence="1">
    <location>
        <begin position="99"/>
        <end position="139"/>
    </location>
</feature>
<evidence type="ECO:0000256" key="2">
    <source>
        <dbReference type="SAM" id="Phobius"/>
    </source>
</evidence>
<accession>A0A266Q6L3</accession>
<feature type="transmembrane region" description="Helical" evidence="2">
    <location>
        <begin position="734"/>
        <end position="753"/>
    </location>
</feature>
<dbReference type="EMBL" id="NHNI01000001">
    <property type="protein sequence ID" value="OZY85523.1"/>
    <property type="molecule type" value="Genomic_DNA"/>
</dbReference>
<keyword evidence="2" id="KW-1133">Transmembrane helix</keyword>
<feature type="transmembrane region" description="Helical" evidence="2">
    <location>
        <begin position="456"/>
        <end position="473"/>
    </location>
</feature>
<dbReference type="Proteomes" id="UP000216101">
    <property type="component" value="Unassembled WGS sequence"/>
</dbReference>
<feature type="transmembrane region" description="Helical" evidence="2">
    <location>
        <begin position="796"/>
        <end position="815"/>
    </location>
</feature>
<evidence type="ECO:0000313" key="3">
    <source>
        <dbReference type="EMBL" id="OZY85523.1"/>
    </source>
</evidence>
<feature type="transmembrane region" description="Helical" evidence="2">
    <location>
        <begin position="691"/>
        <end position="713"/>
    </location>
</feature>
<comment type="caution">
    <text evidence="3">The sequence shown here is derived from an EMBL/GenBank/DDBJ whole genome shotgun (WGS) entry which is preliminary data.</text>
</comment>
<feature type="transmembrane region" description="Helical" evidence="2">
    <location>
        <begin position="627"/>
        <end position="647"/>
    </location>
</feature>
<feature type="transmembrane region" description="Helical" evidence="2">
    <location>
        <begin position="378"/>
        <end position="395"/>
    </location>
</feature>
<feature type="transmembrane region" description="Helical" evidence="2">
    <location>
        <begin position="218"/>
        <end position="240"/>
    </location>
</feature>
<keyword evidence="4" id="KW-1185">Reference proteome</keyword>
<gene>
    <name evidence="3" type="ORF">CBP51_00270</name>
</gene>
<evidence type="ECO:0000256" key="1">
    <source>
        <dbReference type="SAM" id="MobiDB-lite"/>
    </source>
</evidence>